<organism evidence="1 2">
    <name type="scientific">Dunaliella salina</name>
    <name type="common">Green alga</name>
    <name type="synonym">Protococcus salinus</name>
    <dbReference type="NCBI Taxonomy" id="3046"/>
    <lineage>
        <taxon>Eukaryota</taxon>
        <taxon>Viridiplantae</taxon>
        <taxon>Chlorophyta</taxon>
        <taxon>core chlorophytes</taxon>
        <taxon>Chlorophyceae</taxon>
        <taxon>CS clade</taxon>
        <taxon>Chlamydomonadales</taxon>
        <taxon>Dunaliellaceae</taxon>
        <taxon>Dunaliella</taxon>
    </lineage>
</organism>
<protein>
    <submittedName>
        <fullName evidence="1">Uncharacterized protein</fullName>
    </submittedName>
</protein>
<gene>
    <name evidence="1" type="ORF">DUNSADRAFT_4211</name>
</gene>
<evidence type="ECO:0000313" key="1">
    <source>
        <dbReference type="EMBL" id="KAF5826195.1"/>
    </source>
</evidence>
<reference evidence="1" key="1">
    <citation type="submission" date="2017-08" db="EMBL/GenBank/DDBJ databases">
        <authorList>
            <person name="Polle J.E."/>
            <person name="Barry K."/>
            <person name="Cushman J."/>
            <person name="Schmutz J."/>
            <person name="Tran D."/>
            <person name="Hathwaick L.T."/>
            <person name="Yim W.C."/>
            <person name="Jenkins J."/>
            <person name="Mckie-Krisberg Z.M."/>
            <person name="Prochnik S."/>
            <person name="Lindquist E."/>
            <person name="Dockter R.B."/>
            <person name="Adam C."/>
            <person name="Molina H."/>
            <person name="Bunkerborg J."/>
            <person name="Jin E."/>
            <person name="Buchheim M."/>
            <person name="Magnuson J."/>
        </authorList>
    </citation>
    <scope>NUCLEOTIDE SEQUENCE</scope>
    <source>
        <strain evidence="1">CCAP 19/18</strain>
    </source>
</reference>
<accession>A0ABQ7FUX4</accession>
<dbReference type="Proteomes" id="UP000815325">
    <property type="component" value="Unassembled WGS sequence"/>
</dbReference>
<sequence>MHRSAIDLHLCTAVRLKQDLAPQCNSLVSTGGEDVFTSSSAGHTCAHHARQHHACMHHACVHHALQHDSRTVLPTVLHGSSIVYQAAAAEC</sequence>
<evidence type="ECO:0000313" key="2">
    <source>
        <dbReference type="Proteomes" id="UP000815325"/>
    </source>
</evidence>
<keyword evidence="2" id="KW-1185">Reference proteome</keyword>
<proteinExistence type="predicted"/>
<comment type="caution">
    <text evidence="1">The sequence shown here is derived from an EMBL/GenBank/DDBJ whole genome shotgun (WGS) entry which is preliminary data.</text>
</comment>
<name>A0ABQ7FUX4_DUNSA</name>
<dbReference type="EMBL" id="MU071198">
    <property type="protein sequence ID" value="KAF5826195.1"/>
    <property type="molecule type" value="Genomic_DNA"/>
</dbReference>